<sequence length="87" mass="9369">MRFLEARQTVTVVESPPVHDVANQAANDNNTPAPDISSALDLILSTEDDNIEDRVRRTERLGIVVVVIMAIGLAFAPALFVALTLGI</sequence>
<organism evidence="1 2">
    <name type="scientific">Mesorhizobium jarvisii</name>
    <dbReference type="NCBI Taxonomy" id="1777867"/>
    <lineage>
        <taxon>Bacteria</taxon>
        <taxon>Pseudomonadati</taxon>
        <taxon>Pseudomonadota</taxon>
        <taxon>Alphaproteobacteria</taxon>
        <taxon>Hyphomicrobiales</taxon>
        <taxon>Phyllobacteriaceae</taxon>
        <taxon>Mesorhizobium</taxon>
    </lineage>
</organism>
<evidence type="ECO:0000313" key="1">
    <source>
        <dbReference type="EMBL" id="RJT28093.1"/>
    </source>
</evidence>
<evidence type="ECO:0000313" key="2">
    <source>
        <dbReference type="Proteomes" id="UP000275530"/>
    </source>
</evidence>
<accession>A0A6M7TRG7</accession>
<dbReference type="AlphaFoldDB" id="A0A6M7TRG7"/>
<keyword evidence="2" id="KW-1185">Reference proteome</keyword>
<gene>
    <name evidence="1" type="ORF">D3242_33130</name>
</gene>
<name>A0A6M7TRG7_9HYPH</name>
<comment type="caution">
    <text evidence="1">The sequence shown here is derived from an EMBL/GenBank/DDBJ whole genome shotgun (WGS) entry which is preliminary data.</text>
</comment>
<proteinExistence type="predicted"/>
<dbReference type="EMBL" id="QZXA01000027">
    <property type="protein sequence ID" value="RJT28093.1"/>
    <property type="molecule type" value="Genomic_DNA"/>
</dbReference>
<protein>
    <submittedName>
        <fullName evidence="1">Uncharacterized protein</fullName>
    </submittedName>
</protein>
<reference evidence="1 2" key="1">
    <citation type="submission" date="2018-09" db="EMBL/GenBank/DDBJ databases">
        <title>Mesorhizobium carmichaelinearum sp. nov. isolated from Carmichaelinea spp. root nodules in New Zealand.</title>
        <authorList>
            <person name="De Meyer S.E."/>
        </authorList>
    </citation>
    <scope>NUCLEOTIDE SEQUENCE [LARGE SCALE GENOMIC DNA]</scope>
    <source>
        <strain evidence="1 2">LMG 28313</strain>
    </source>
</reference>
<dbReference type="Proteomes" id="UP000275530">
    <property type="component" value="Unassembled WGS sequence"/>
</dbReference>